<dbReference type="GeneTree" id="ENSGT00390000013092"/>
<dbReference type="OMA" id="YEEYHVI"/>
<dbReference type="InterPro" id="IPR037901">
    <property type="entry name" value="HS1BP3_PX"/>
</dbReference>
<dbReference type="PANTHER" id="PTHR14431">
    <property type="entry name" value="HCLS1-BINDING PROTEIN 3"/>
    <property type="match status" value="1"/>
</dbReference>
<keyword evidence="1" id="KW-0597">Phosphoprotein</keyword>
<protein>
    <recommendedName>
        <fullName evidence="5">HCLS1-binding protein 3</fullName>
    </recommendedName>
    <alternativeName>
        <fullName evidence="6">HS1-binding protein 3</fullName>
    </alternativeName>
</protein>
<evidence type="ECO:0000256" key="4">
    <source>
        <dbReference type="ARBA" id="ARBA00064432"/>
    </source>
</evidence>
<evidence type="ECO:0000256" key="6">
    <source>
        <dbReference type="ARBA" id="ARBA00079782"/>
    </source>
</evidence>
<accession>A0A8C6QI79</accession>
<evidence type="ECO:0000313" key="9">
    <source>
        <dbReference type="Ensembl" id="ENSNGAP00000002497.1"/>
    </source>
</evidence>
<evidence type="ECO:0000256" key="3">
    <source>
        <dbReference type="ARBA" id="ARBA00060333"/>
    </source>
</evidence>
<evidence type="ECO:0000259" key="8">
    <source>
        <dbReference type="PROSITE" id="PS50195"/>
    </source>
</evidence>
<dbReference type="FunFam" id="3.30.1520.10:FF:000036">
    <property type="entry name" value="HCLS1 binding protein 3"/>
    <property type="match status" value="1"/>
</dbReference>
<dbReference type="AlphaFoldDB" id="A0A8C6QI79"/>
<name>A0A8C6QI79_NANGA</name>
<comment type="function">
    <text evidence="3">May be a modulator of IL-2 signaling.</text>
</comment>
<reference evidence="9" key="2">
    <citation type="submission" date="2025-09" db="UniProtKB">
        <authorList>
            <consortium name="Ensembl"/>
        </authorList>
    </citation>
    <scope>IDENTIFICATION</scope>
</reference>
<dbReference type="SMART" id="SM00312">
    <property type="entry name" value="PX"/>
    <property type="match status" value="1"/>
</dbReference>
<dbReference type="InterPro" id="IPR039701">
    <property type="entry name" value="HS1BP3"/>
</dbReference>
<dbReference type="InterPro" id="IPR036871">
    <property type="entry name" value="PX_dom_sf"/>
</dbReference>
<keyword evidence="10" id="KW-1185">Reference proteome</keyword>
<dbReference type="PANTHER" id="PTHR14431:SF1">
    <property type="entry name" value="HCLS1-BINDING PROTEIN 3"/>
    <property type="match status" value="1"/>
</dbReference>
<feature type="region of interest" description="Disordered" evidence="7">
    <location>
        <begin position="179"/>
        <end position="212"/>
    </location>
</feature>
<reference evidence="9" key="1">
    <citation type="submission" date="2025-08" db="UniProtKB">
        <authorList>
            <consortium name="Ensembl"/>
        </authorList>
    </citation>
    <scope>IDENTIFICATION</scope>
</reference>
<dbReference type="Pfam" id="PF00787">
    <property type="entry name" value="PX"/>
    <property type="match status" value="1"/>
</dbReference>
<evidence type="ECO:0000313" key="10">
    <source>
        <dbReference type="Proteomes" id="UP000694381"/>
    </source>
</evidence>
<organism evidence="9 10">
    <name type="scientific">Nannospalax galili</name>
    <name type="common">Northern Israeli blind subterranean mole rat</name>
    <name type="synonym">Spalax galili</name>
    <dbReference type="NCBI Taxonomy" id="1026970"/>
    <lineage>
        <taxon>Eukaryota</taxon>
        <taxon>Metazoa</taxon>
        <taxon>Chordata</taxon>
        <taxon>Craniata</taxon>
        <taxon>Vertebrata</taxon>
        <taxon>Euteleostomi</taxon>
        <taxon>Mammalia</taxon>
        <taxon>Eutheria</taxon>
        <taxon>Euarchontoglires</taxon>
        <taxon>Glires</taxon>
        <taxon>Rodentia</taxon>
        <taxon>Myomorpha</taxon>
        <taxon>Muroidea</taxon>
        <taxon>Spalacidae</taxon>
        <taxon>Spalacinae</taxon>
        <taxon>Nannospalax</taxon>
    </lineage>
</organism>
<proteinExistence type="predicted"/>
<feature type="compositionally biased region" description="Acidic residues" evidence="7">
    <location>
        <begin position="194"/>
        <end position="205"/>
    </location>
</feature>
<keyword evidence="2" id="KW-0007">Acetylation</keyword>
<evidence type="ECO:0000256" key="5">
    <source>
        <dbReference type="ARBA" id="ARBA00068669"/>
    </source>
</evidence>
<dbReference type="InterPro" id="IPR001683">
    <property type="entry name" value="PX_dom"/>
</dbReference>
<dbReference type="SUPFAM" id="SSF64268">
    <property type="entry name" value="PX domain"/>
    <property type="match status" value="1"/>
</dbReference>
<dbReference type="Gene3D" id="3.30.1520.10">
    <property type="entry name" value="Phox-like domain"/>
    <property type="match status" value="1"/>
</dbReference>
<dbReference type="Ensembl" id="ENSNGAT00000002937.1">
    <property type="protein sequence ID" value="ENSNGAP00000002497.1"/>
    <property type="gene ID" value="ENSNGAG00000002248.1"/>
</dbReference>
<evidence type="ECO:0000256" key="7">
    <source>
        <dbReference type="SAM" id="MobiDB-lite"/>
    </source>
</evidence>
<sequence length="212" mass="23466">GHSPAFSLTMEVQVQNVHTGLDLTVPQHQEVRGKMMSGHVEYQILVVTRLAAFKSAKHRPDDVVQFLVSKKYSEIEEFYQKLSSRYPAASLPPLPRKVLFVGESDIRERTTMFNEILRCVSKDAQLAGSPELQEFLGTRSPGAAGLASSESSVLKDTASQAGDSEEAFDFFEQQGQVVDEQPPILGPNTKDAENSIEEEEEEEALDPLGIMR</sequence>
<dbReference type="PROSITE" id="PS50195">
    <property type="entry name" value="PX"/>
    <property type="match status" value="1"/>
</dbReference>
<evidence type="ECO:0000256" key="1">
    <source>
        <dbReference type="ARBA" id="ARBA00022553"/>
    </source>
</evidence>
<evidence type="ECO:0000256" key="2">
    <source>
        <dbReference type="ARBA" id="ARBA00022990"/>
    </source>
</evidence>
<dbReference type="Proteomes" id="UP000694381">
    <property type="component" value="Unassembled WGS sequence"/>
</dbReference>
<comment type="subunit">
    <text evidence="4">Binds HCLS1. Interacts with the SH3 domain of HCLS1 in vitro.</text>
</comment>
<feature type="domain" description="PX" evidence="8">
    <location>
        <begin position="20"/>
        <end position="143"/>
    </location>
</feature>
<dbReference type="GO" id="GO:0035091">
    <property type="term" value="F:phosphatidylinositol binding"/>
    <property type="evidence" value="ECO:0007669"/>
    <property type="project" value="InterPro"/>
</dbReference>
<dbReference type="CDD" id="cd06868">
    <property type="entry name" value="PX_HS1BP3"/>
    <property type="match status" value="1"/>
</dbReference>